<evidence type="ECO:0000313" key="8">
    <source>
        <dbReference type="EMBL" id="PIO15574.1"/>
    </source>
</evidence>
<dbReference type="PROSITE" id="PS50262">
    <property type="entry name" value="G_PROTEIN_RECEP_F1_2"/>
    <property type="match status" value="1"/>
</dbReference>
<keyword evidence="4 6" id="KW-0472">Membrane</keyword>
<evidence type="ECO:0000256" key="3">
    <source>
        <dbReference type="ARBA" id="ARBA00022989"/>
    </source>
</evidence>
<organism evidence="8 9">
    <name type="scientific">Aquarana catesbeiana</name>
    <name type="common">American bullfrog</name>
    <name type="synonym">Rana catesbeiana</name>
    <dbReference type="NCBI Taxonomy" id="8400"/>
    <lineage>
        <taxon>Eukaryota</taxon>
        <taxon>Metazoa</taxon>
        <taxon>Chordata</taxon>
        <taxon>Craniata</taxon>
        <taxon>Vertebrata</taxon>
        <taxon>Euteleostomi</taxon>
        <taxon>Amphibia</taxon>
        <taxon>Batrachia</taxon>
        <taxon>Anura</taxon>
        <taxon>Neobatrachia</taxon>
        <taxon>Ranoidea</taxon>
        <taxon>Ranidae</taxon>
        <taxon>Aquarana</taxon>
    </lineage>
</organism>
<keyword evidence="9" id="KW-1185">Reference proteome</keyword>
<protein>
    <recommendedName>
        <fullName evidence="7">G-protein coupled receptors family 1 profile domain-containing protein</fullName>
    </recommendedName>
</protein>
<evidence type="ECO:0000259" key="7">
    <source>
        <dbReference type="PROSITE" id="PS50262"/>
    </source>
</evidence>
<dbReference type="SUPFAM" id="SSF81321">
    <property type="entry name" value="Family A G protein-coupled receptor-like"/>
    <property type="match status" value="1"/>
</dbReference>
<dbReference type="Proteomes" id="UP000228934">
    <property type="component" value="Unassembled WGS sequence"/>
</dbReference>
<dbReference type="EMBL" id="KV973429">
    <property type="protein sequence ID" value="PIO15574.1"/>
    <property type="molecule type" value="Genomic_DNA"/>
</dbReference>
<keyword evidence="2 5" id="KW-0812">Transmembrane</keyword>
<evidence type="ECO:0000256" key="2">
    <source>
        <dbReference type="ARBA" id="ARBA00022692"/>
    </source>
</evidence>
<proteinExistence type="inferred from homology"/>
<feature type="transmembrane region" description="Helical" evidence="6">
    <location>
        <begin position="161"/>
        <end position="181"/>
    </location>
</feature>
<dbReference type="AlphaFoldDB" id="A0A2G9QIZ9"/>
<dbReference type="GO" id="GO:0004930">
    <property type="term" value="F:G protein-coupled receptor activity"/>
    <property type="evidence" value="ECO:0007669"/>
    <property type="project" value="UniProtKB-KW"/>
</dbReference>
<gene>
    <name evidence="8" type="ORF">AB205_0174000</name>
</gene>
<dbReference type="Pfam" id="PF00001">
    <property type="entry name" value="7tm_1"/>
    <property type="match status" value="1"/>
</dbReference>
<feature type="transmembrane region" description="Helical" evidence="6">
    <location>
        <begin position="126"/>
        <end position="149"/>
    </location>
</feature>
<sequence>MKDFLEVNKSSIMTFIFTGLTEKTEFNILLFIVFLHVYVTTVVGNVGIIILSIIDKHLHKPMYLFLCNLSFVDLMYSSAVTPKMLRDFLSETKTISFFGCAVQMHVFVFSATSELLLLGIMAYDRYVAICSPLLYEALMSSTLCLWMLIRSAKGKYKAFKTCASHMTAVSVFYGTIFFMYLRPNSSYAPQKDRVTSVFYTILIPMLNPLIYSLRNTEVKNGLKSSFKCCI</sequence>
<evidence type="ECO:0000256" key="5">
    <source>
        <dbReference type="RuleBase" id="RU000688"/>
    </source>
</evidence>
<dbReference type="PRINTS" id="PR00237">
    <property type="entry name" value="GPCRRHODOPSN"/>
</dbReference>
<reference evidence="9" key="1">
    <citation type="journal article" date="2017" name="Nat. Commun.">
        <title>The North American bullfrog draft genome provides insight into hormonal regulation of long noncoding RNA.</title>
        <authorList>
            <person name="Hammond S.A."/>
            <person name="Warren R.L."/>
            <person name="Vandervalk B.P."/>
            <person name="Kucuk E."/>
            <person name="Khan H."/>
            <person name="Gibb E.A."/>
            <person name="Pandoh P."/>
            <person name="Kirk H."/>
            <person name="Zhao Y."/>
            <person name="Jones M."/>
            <person name="Mungall A.J."/>
            <person name="Coope R."/>
            <person name="Pleasance S."/>
            <person name="Moore R.A."/>
            <person name="Holt R.A."/>
            <person name="Round J.M."/>
            <person name="Ohora S."/>
            <person name="Walle B.V."/>
            <person name="Veldhoen N."/>
            <person name="Helbing C.C."/>
            <person name="Birol I."/>
        </authorList>
    </citation>
    <scope>NUCLEOTIDE SEQUENCE [LARGE SCALE GENOMIC DNA]</scope>
</reference>
<feature type="transmembrane region" description="Helical" evidence="6">
    <location>
        <begin position="60"/>
        <end position="76"/>
    </location>
</feature>
<name>A0A2G9QIZ9_AQUCT</name>
<comment type="subcellular location">
    <subcellularLocation>
        <location evidence="1">Membrane</location>
    </subcellularLocation>
</comment>
<comment type="similarity">
    <text evidence="5">Belongs to the G-protein coupled receptor 1 family.</text>
</comment>
<dbReference type="InterPro" id="IPR000276">
    <property type="entry name" value="GPCR_Rhodpsn"/>
</dbReference>
<keyword evidence="5" id="KW-0675">Receptor</keyword>
<keyword evidence="3 6" id="KW-1133">Transmembrane helix</keyword>
<evidence type="ECO:0000256" key="6">
    <source>
        <dbReference type="SAM" id="Phobius"/>
    </source>
</evidence>
<evidence type="ECO:0000313" key="9">
    <source>
        <dbReference type="Proteomes" id="UP000228934"/>
    </source>
</evidence>
<feature type="transmembrane region" description="Helical" evidence="6">
    <location>
        <begin position="193"/>
        <end position="213"/>
    </location>
</feature>
<dbReference type="OrthoDB" id="5960986at2759"/>
<dbReference type="PANTHER" id="PTHR48018">
    <property type="entry name" value="OLFACTORY RECEPTOR"/>
    <property type="match status" value="1"/>
</dbReference>
<keyword evidence="5" id="KW-0297">G-protein coupled receptor</keyword>
<dbReference type="GO" id="GO:0016020">
    <property type="term" value="C:membrane"/>
    <property type="evidence" value="ECO:0007669"/>
    <property type="project" value="UniProtKB-SubCell"/>
</dbReference>
<feature type="domain" description="G-protein coupled receptors family 1 profile" evidence="7">
    <location>
        <begin position="44"/>
        <end position="149"/>
    </location>
</feature>
<feature type="transmembrane region" description="Helical" evidence="6">
    <location>
        <begin position="97"/>
        <end position="120"/>
    </location>
</feature>
<dbReference type="Gene3D" id="1.20.1070.10">
    <property type="entry name" value="Rhodopsin 7-helix transmembrane proteins"/>
    <property type="match status" value="2"/>
</dbReference>
<evidence type="ECO:0000256" key="1">
    <source>
        <dbReference type="ARBA" id="ARBA00004370"/>
    </source>
</evidence>
<keyword evidence="5" id="KW-0807">Transducer</keyword>
<dbReference type="PROSITE" id="PS00237">
    <property type="entry name" value="G_PROTEIN_RECEP_F1_1"/>
    <property type="match status" value="1"/>
</dbReference>
<accession>A0A2G9QIZ9</accession>
<dbReference type="FunFam" id="1.20.1070.10:FF:000410">
    <property type="entry name" value="Olfactory receptor 1348"/>
    <property type="match status" value="1"/>
</dbReference>
<feature type="transmembrane region" description="Helical" evidence="6">
    <location>
        <begin position="28"/>
        <end position="54"/>
    </location>
</feature>
<dbReference type="InterPro" id="IPR017452">
    <property type="entry name" value="GPCR_Rhodpsn_7TM"/>
</dbReference>
<evidence type="ECO:0000256" key="4">
    <source>
        <dbReference type="ARBA" id="ARBA00023136"/>
    </source>
</evidence>